<evidence type="ECO:0000313" key="2">
    <source>
        <dbReference type="Proteomes" id="UP001204798"/>
    </source>
</evidence>
<accession>A0ABT2ESB8</accession>
<evidence type="ECO:0000313" key="1">
    <source>
        <dbReference type="EMBL" id="MCS3920822.1"/>
    </source>
</evidence>
<sequence length="120" mass="13377">MAIVSERSVAVDVKPVSPEEIAALAEQTWSPLPDLNFEILQRWVEEGFQVTKVGWLTRYGPAYGGPGIYFVLEHPDGRGASTIVSPGKKVAEFLRKHAEDWLRKGTVFELVDVVVQKRQG</sequence>
<dbReference type="Proteomes" id="UP001204798">
    <property type="component" value="Unassembled WGS sequence"/>
</dbReference>
<comment type="caution">
    <text evidence="1">The sequence shown here is derived from an EMBL/GenBank/DDBJ whole genome shotgun (WGS) entry which is preliminary data.</text>
</comment>
<keyword evidence="2" id="KW-1185">Reference proteome</keyword>
<dbReference type="RefSeq" id="WP_259100994.1">
    <property type="nucleotide sequence ID" value="NZ_CP130454.1"/>
</dbReference>
<proteinExistence type="predicted"/>
<reference evidence="1 2" key="1">
    <citation type="submission" date="2022-08" db="EMBL/GenBank/DDBJ databases">
        <title>Bacterial and archaeal communities from various locations to study Microbial Dark Matter (Phase II).</title>
        <authorList>
            <person name="Stepanauskas R."/>
        </authorList>
    </citation>
    <scope>NUCLEOTIDE SEQUENCE [LARGE SCALE GENOMIC DNA]</scope>
    <source>
        <strain evidence="1 2">PD1</strain>
    </source>
</reference>
<protein>
    <submittedName>
        <fullName evidence="1">Uncharacterized protein</fullName>
    </submittedName>
</protein>
<name>A0ABT2ESB8_9BACT</name>
<dbReference type="EMBL" id="JANUCP010000007">
    <property type="protein sequence ID" value="MCS3920822.1"/>
    <property type="molecule type" value="Genomic_DNA"/>
</dbReference>
<gene>
    <name evidence="1" type="ORF">M2350_003259</name>
</gene>
<organism evidence="1 2">
    <name type="scientific">Candidatus Fervidibacter sacchari</name>
    <dbReference type="NCBI Taxonomy" id="1448929"/>
    <lineage>
        <taxon>Bacteria</taxon>
        <taxon>Candidatus Fervidibacterota</taxon>
        <taxon>Candidatus Fervidibacter</taxon>
    </lineage>
</organism>